<feature type="transmembrane region" description="Helical" evidence="6">
    <location>
        <begin position="66"/>
        <end position="88"/>
    </location>
</feature>
<protein>
    <recommendedName>
        <fullName evidence="6">Serpentine receptor class gamma</fullName>
    </recommendedName>
</protein>
<dbReference type="PANTHER" id="PTHR31627:SF4">
    <property type="entry name" value="SERPENTINE RECEPTOR CLASS GAMMA-9"/>
    <property type="match status" value="1"/>
</dbReference>
<evidence type="ECO:0000256" key="3">
    <source>
        <dbReference type="ARBA" id="ARBA00022692"/>
    </source>
</evidence>
<dbReference type="GO" id="GO:0007606">
    <property type="term" value="P:sensory perception of chemical stimulus"/>
    <property type="evidence" value="ECO:0007669"/>
    <property type="project" value="UniProtKB-UniRule"/>
</dbReference>
<accession>A0A8R1DYY7</accession>
<comment type="caution">
    <text evidence="6">Lacks conserved residue(s) required for the propagation of feature annotation.</text>
</comment>
<evidence type="ECO:0000313" key="8">
    <source>
        <dbReference type="Proteomes" id="UP000005237"/>
    </source>
</evidence>
<proteinExistence type="inferred from homology"/>
<keyword evidence="3 6" id="KW-0812">Transmembrane</keyword>
<dbReference type="PRINTS" id="PR00698">
    <property type="entry name" value="TMPROTEINSRG"/>
</dbReference>
<keyword evidence="4 6" id="KW-1133">Transmembrane helix</keyword>
<evidence type="ECO:0000256" key="5">
    <source>
        <dbReference type="ARBA" id="ARBA00023136"/>
    </source>
</evidence>
<reference evidence="7" key="2">
    <citation type="submission" date="2022-06" db="UniProtKB">
        <authorList>
            <consortium name="EnsemblMetazoa"/>
        </authorList>
    </citation>
    <scope>IDENTIFICATION</scope>
    <source>
        <strain evidence="7">DF5081</strain>
    </source>
</reference>
<dbReference type="AlphaFoldDB" id="A0A8R1DYY7"/>
<evidence type="ECO:0000256" key="2">
    <source>
        <dbReference type="ARBA" id="ARBA00005692"/>
    </source>
</evidence>
<comment type="subcellular location">
    <subcellularLocation>
        <location evidence="1">Membrane</location>
        <topology evidence="1">Multi-pass membrane protein</topology>
    </subcellularLocation>
</comment>
<sequence>MSNSSSTSGCDPNYYSLSNSLFIDIYYPLLNYLHCAQPLIQIFLTTNRAISILDPLNYDNVWSTKFTLVTIFILIAPFLLIWNTIISPKEILFYFGGFFMKSSRIVEWANMSLFLLVIRSVAVAITVLSTGVMFMRMSRMKKRLKSSERALCIGCASNSVCFMIPSLFEALATFSPDYKASWLNYFIQPLAWDVLNIPDSHGMLKCTVATSRVRYKGGIDAEEFSSIVFY</sequence>
<dbReference type="Gene3D" id="1.20.1070.10">
    <property type="entry name" value="Rhodopsin 7-helix transmembrane proteins"/>
    <property type="match status" value="1"/>
</dbReference>
<evidence type="ECO:0000256" key="4">
    <source>
        <dbReference type="ARBA" id="ARBA00022989"/>
    </source>
</evidence>
<dbReference type="EnsemblMetazoa" id="CJA14512b.1">
    <property type="protein sequence ID" value="CJA14512b.1"/>
    <property type="gene ID" value="WBGene00133716"/>
</dbReference>
<dbReference type="GO" id="GO:0004888">
    <property type="term" value="F:transmembrane signaling receptor activity"/>
    <property type="evidence" value="ECO:0007669"/>
    <property type="project" value="InterPro"/>
</dbReference>
<name>A0A8R1DYY7_CAEJA</name>
<evidence type="ECO:0000256" key="1">
    <source>
        <dbReference type="ARBA" id="ARBA00004141"/>
    </source>
</evidence>
<dbReference type="Pfam" id="PF02118">
    <property type="entry name" value="Srg"/>
    <property type="match status" value="1"/>
</dbReference>
<dbReference type="GO" id="GO:0016020">
    <property type="term" value="C:membrane"/>
    <property type="evidence" value="ECO:0007669"/>
    <property type="project" value="UniProtKB-SubCell"/>
</dbReference>
<dbReference type="PANTHER" id="PTHR31627">
    <property type="entry name" value="SERPENTINE RECEPTOR CLASS GAMMA-RELATED"/>
    <property type="match status" value="1"/>
</dbReference>
<evidence type="ECO:0000313" key="7">
    <source>
        <dbReference type="EnsemblMetazoa" id="CJA14512b.1"/>
    </source>
</evidence>
<dbReference type="InterPro" id="IPR000609">
    <property type="entry name" value="7TM_GPCR_serpentine_rcpt_Srg"/>
</dbReference>
<keyword evidence="5 6" id="KW-0472">Membrane</keyword>
<feature type="transmembrane region" description="Helical" evidence="6">
    <location>
        <begin position="108"/>
        <end position="135"/>
    </location>
</feature>
<dbReference type="InterPro" id="IPR051119">
    <property type="entry name" value="Nematode_SR-like"/>
</dbReference>
<evidence type="ECO:0000256" key="6">
    <source>
        <dbReference type="RuleBase" id="RU280813"/>
    </source>
</evidence>
<organism evidence="7 8">
    <name type="scientific">Caenorhabditis japonica</name>
    <dbReference type="NCBI Taxonomy" id="281687"/>
    <lineage>
        <taxon>Eukaryota</taxon>
        <taxon>Metazoa</taxon>
        <taxon>Ecdysozoa</taxon>
        <taxon>Nematoda</taxon>
        <taxon>Chromadorea</taxon>
        <taxon>Rhabditida</taxon>
        <taxon>Rhabditina</taxon>
        <taxon>Rhabditomorpha</taxon>
        <taxon>Rhabditoidea</taxon>
        <taxon>Rhabditidae</taxon>
        <taxon>Peloderinae</taxon>
        <taxon>Caenorhabditis</taxon>
    </lineage>
</organism>
<comment type="similarity">
    <text evidence="2 6">Belongs to the nematode receptor-like protein srg family.</text>
</comment>
<reference evidence="8" key="1">
    <citation type="submission" date="2010-08" db="EMBL/GenBank/DDBJ databases">
        <authorList>
            <consortium name="Caenorhabditis japonica Sequencing Consortium"/>
            <person name="Wilson R.K."/>
        </authorList>
    </citation>
    <scope>NUCLEOTIDE SEQUENCE [LARGE SCALE GENOMIC DNA]</scope>
    <source>
        <strain evidence="8">DF5081</strain>
    </source>
</reference>
<keyword evidence="8" id="KW-1185">Reference proteome</keyword>
<dbReference type="Proteomes" id="UP000005237">
    <property type="component" value="Unassembled WGS sequence"/>
</dbReference>